<dbReference type="InterPro" id="IPR015273">
    <property type="entry name" value="Cys-tRNA-synt_Ia_DALR"/>
</dbReference>
<dbReference type="GO" id="GO:0006423">
    <property type="term" value="P:cysteinyl-tRNA aminoacylation"/>
    <property type="evidence" value="ECO:0007669"/>
    <property type="project" value="UniProtKB-UniRule"/>
</dbReference>
<keyword evidence="8 12" id="KW-0862">Zinc</keyword>
<dbReference type="GO" id="GO:0005737">
    <property type="term" value="C:cytoplasm"/>
    <property type="evidence" value="ECO:0007669"/>
    <property type="project" value="UniProtKB-SubCell"/>
</dbReference>
<dbReference type="KEGG" id="tam:Theam_1520"/>
<dbReference type="SUPFAM" id="SSF47323">
    <property type="entry name" value="Anticodon-binding domain of a subclass of class I aminoacyl-tRNA synthetases"/>
    <property type="match status" value="1"/>
</dbReference>
<feature type="binding site" evidence="12">
    <location>
        <position position="233"/>
    </location>
    <ligand>
        <name>Zn(2+)</name>
        <dbReference type="ChEBI" id="CHEBI:29105"/>
    </ligand>
</feature>
<feature type="binding site" evidence="12">
    <location>
        <position position="237"/>
    </location>
    <ligand>
        <name>Zn(2+)</name>
        <dbReference type="ChEBI" id="CHEBI:29105"/>
    </ligand>
</feature>
<dbReference type="GO" id="GO:0005524">
    <property type="term" value="F:ATP binding"/>
    <property type="evidence" value="ECO:0007669"/>
    <property type="project" value="UniProtKB-UniRule"/>
</dbReference>
<evidence type="ECO:0000256" key="1">
    <source>
        <dbReference type="ARBA" id="ARBA00004496"/>
    </source>
</evidence>
<evidence type="ECO:0000256" key="6">
    <source>
        <dbReference type="ARBA" id="ARBA00022723"/>
    </source>
</evidence>
<dbReference type="SMART" id="SM00840">
    <property type="entry name" value="DALR_2"/>
    <property type="match status" value="1"/>
</dbReference>
<evidence type="ECO:0000256" key="3">
    <source>
        <dbReference type="ARBA" id="ARBA00011245"/>
    </source>
</evidence>
<comment type="subunit">
    <text evidence="3 12">Monomer.</text>
</comment>
<dbReference type="EMBL" id="CP002444">
    <property type="protein sequence ID" value="ADU97481.1"/>
    <property type="molecule type" value="Genomic_DNA"/>
</dbReference>
<dbReference type="CDD" id="cd00672">
    <property type="entry name" value="CysRS_core"/>
    <property type="match status" value="1"/>
</dbReference>
<keyword evidence="10 12" id="KW-0648">Protein biosynthesis</keyword>
<keyword evidence="5 12" id="KW-0436">Ligase</keyword>
<dbReference type="Pfam" id="PF01406">
    <property type="entry name" value="tRNA-synt_1e"/>
    <property type="match status" value="1"/>
</dbReference>
<feature type="binding site" evidence="12">
    <location>
        <position position="28"/>
    </location>
    <ligand>
        <name>Zn(2+)</name>
        <dbReference type="ChEBI" id="CHEBI:29105"/>
    </ligand>
</feature>
<proteinExistence type="inferred from homology"/>
<evidence type="ECO:0000256" key="5">
    <source>
        <dbReference type="ARBA" id="ARBA00022598"/>
    </source>
</evidence>
<dbReference type="FunFam" id="3.40.50.620:FF:000009">
    <property type="entry name" value="Cysteine--tRNA ligase"/>
    <property type="match status" value="1"/>
</dbReference>
<dbReference type="HOGENOM" id="CLU_013528_0_1_0"/>
<dbReference type="Proteomes" id="UP000006362">
    <property type="component" value="Chromosome"/>
</dbReference>
<feature type="domain" description="Cysteinyl-tRNA synthetase class Ia DALR" evidence="13">
    <location>
        <begin position="349"/>
        <end position="422"/>
    </location>
</feature>
<dbReference type="PANTHER" id="PTHR10890:SF3">
    <property type="entry name" value="CYSTEINE--TRNA LIGASE, CYTOPLASMIC"/>
    <property type="match status" value="1"/>
</dbReference>
<dbReference type="InterPro" id="IPR009080">
    <property type="entry name" value="tRNAsynth_Ia_anticodon-bd"/>
</dbReference>
<comment type="cofactor">
    <cofactor evidence="12">
        <name>Zn(2+)</name>
        <dbReference type="ChEBI" id="CHEBI:29105"/>
    </cofactor>
    <text evidence="12">Binds 1 zinc ion per subunit.</text>
</comment>
<dbReference type="STRING" id="648996.Theam_1520"/>
<feature type="binding site" evidence="12">
    <location>
        <position position="208"/>
    </location>
    <ligand>
        <name>Zn(2+)</name>
        <dbReference type="ChEBI" id="CHEBI:29105"/>
    </ligand>
</feature>
<evidence type="ECO:0000256" key="12">
    <source>
        <dbReference type="HAMAP-Rule" id="MF_00041"/>
    </source>
</evidence>
<dbReference type="Gene3D" id="3.40.50.620">
    <property type="entry name" value="HUPs"/>
    <property type="match status" value="1"/>
</dbReference>
<evidence type="ECO:0000256" key="2">
    <source>
        <dbReference type="ARBA" id="ARBA00005594"/>
    </source>
</evidence>
<dbReference type="AlphaFoldDB" id="E8T4M3"/>
<dbReference type="OrthoDB" id="9815130at2"/>
<feature type="short sequence motif" description="'HIGH' region" evidence="12">
    <location>
        <begin position="30"/>
        <end position="40"/>
    </location>
</feature>
<accession>E8T4M3</accession>
<dbReference type="InterPro" id="IPR015803">
    <property type="entry name" value="Cys-tRNA-ligase"/>
</dbReference>
<dbReference type="InterPro" id="IPR024909">
    <property type="entry name" value="Cys-tRNA/MSH_ligase"/>
</dbReference>
<evidence type="ECO:0000313" key="15">
    <source>
        <dbReference type="Proteomes" id="UP000006362"/>
    </source>
</evidence>
<dbReference type="GO" id="GO:0004817">
    <property type="term" value="F:cysteine-tRNA ligase activity"/>
    <property type="evidence" value="ECO:0007669"/>
    <property type="project" value="UniProtKB-UniRule"/>
</dbReference>
<dbReference type="eggNOG" id="COG0215">
    <property type="taxonomic scope" value="Bacteria"/>
</dbReference>
<dbReference type="Gene3D" id="1.20.120.1910">
    <property type="entry name" value="Cysteine-tRNA ligase, C-terminal anti-codon recognition domain"/>
    <property type="match status" value="1"/>
</dbReference>
<keyword evidence="9 12" id="KW-0067">ATP-binding</keyword>
<dbReference type="EC" id="6.1.1.16" evidence="12"/>
<dbReference type="InterPro" id="IPR032678">
    <property type="entry name" value="tRNA-synt_1_cat_dom"/>
</dbReference>
<dbReference type="HAMAP" id="MF_00041">
    <property type="entry name" value="Cys_tRNA_synth"/>
    <property type="match status" value="1"/>
</dbReference>
<evidence type="ECO:0000259" key="13">
    <source>
        <dbReference type="SMART" id="SM00840"/>
    </source>
</evidence>
<keyword evidence="4 12" id="KW-0963">Cytoplasm</keyword>
<feature type="binding site" evidence="12">
    <location>
        <position position="268"/>
    </location>
    <ligand>
        <name>ATP</name>
        <dbReference type="ChEBI" id="CHEBI:30616"/>
    </ligand>
</feature>
<protein>
    <recommendedName>
        <fullName evidence="12">Cysteine--tRNA ligase</fullName>
        <ecNumber evidence="12">6.1.1.16</ecNumber>
    </recommendedName>
    <alternativeName>
        <fullName evidence="12">Cysteinyl-tRNA synthetase</fullName>
        <shortName evidence="12">CysRS</shortName>
    </alternativeName>
</protein>
<comment type="similarity">
    <text evidence="2 12">Belongs to the class-I aminoacyl-tRNA synthetase family.</text>
</comment>
<dbReference type="SUPFAM" id="SSF52374">
    <property type="entry name" value="Nucleotidylyl transferase"/>
    <property type="match status" value="1"/>
</dbReference>
<evidence type="ECO:0000256" key="10">
    <source>
        <dbReference type="ARBA" id="ARBA00022917"/>
    </source>
</evidence>
<keyword evidence="7 12" id="KW-0547">Nucleotide-binding</keyword>
<dbReference type="PRINTS" id="PR00983">
    <property type="entry name" value="TRNASYNTHCYS"/>
</dbReference>
<reference evidence="14" key="1">
    <citation type="submission" date="2011-01" db="EMBL/GenBank/DDBJ databases">
        <title>Complete sequence of chromosome of Thermovibrio ammonificans HB-1.</title>
        <authorList>
            <consortium name="US DOE Joint Genome Institute"/>
            <person name="Lucas S."/>
            <person name="Copeland A."/>
            <person name="Lapidus A."/>
            <person name="Cheng J.-F."/>
            <person name="Goodwin L."/>
            <person name="Pitluck S."/>
            <person name="Davenport K."/>
            <person name="Detter J.C."/>
            <person name="Han C."/>
            <person name="Tapia R."/>
            <person name="Land M."/>
            <person name="Hauser L."/>
            <person name="Kyrpides N."/>
            <person name="Ivanova N."/>
            <person name="Ovchinnikova G."/>
            <person name="Vetriani C."/>
            <person name="Woyke T."/>
        </authorList>
    </citation>
    <scope>NUCLEOTIDE SEQUENCE [LARGE SCALE GENOMIC DNA]</scope>
    <source>
        <strain evidence="14">HB-1</strain>
    </source>
</reference>
<evidence type="ECO:0000256" key="4">
    <source>
        <dbReference type="ARBA" id="ARBA00022490"/>
    </source>
</evidence>
<organism evidence="14 15">
    <name type="scientific">Thermovibrio ammonificans (strain DSM 15698 / JCM 12110 / HB-1)</name>
    <dbReference type="NCBI Taxonomy" id="648996"/>
    <lineage>
        <taxon>Bacteria</taxon>
        <taxon>Pseudomonadati</taxon>
        <taxon>Aquificota</taxon>
        <taxon>Aquificia</taxon>
        <taxon>Desulfurobacteriales</taxon>
        <taxon>Desulfurobacteriaceae</taxon>
        <taxon>Thermovibrio</taxon>
    </lineage>
</organism>
<comment type="subcellular location">
    <subcellularLocation>
        <location evidence="1 12">Cytoplasm</location>
    </subcellularLocation>
</comment>
<keyword evidence="11 12" id="KW-0030">Aminoacyl-tRNA synthetase</keyword>
<evidence type="ECO:0000313" key="14">
    <source>
        <dbReference type="EMBL" id="ADU97481.1"/>
    </source>
</evidence>
<dbReference type="InterPro" id="IPR014729">
    <property type="entry name" value="Rossmann-like_a/b/a_fold"/>
</dbReference>
<keyword evidence="15" id="KW-1185">Reference proteome</keyword>
<comment type="catalytic activity">
    <reaction evidence="12">
        <text>tRNA(Cys) + L-cysteine + ATP = L-cysteinyl-tRNA(Cys) + AMP + diphosphate</text>
        <dbReference type="Rhea" id="RHEA:17773"/>
        <dbReference type="Rhea" id="RHEA-COMP:9661"/>
        <dbReference type="Rhea" id="RHEA-COMP:9679"/>
        <dbReference type="ChEBI" id="CHEBI:30616"/>
        <dbReference type="ChEBI" id="CHEBI:33019"/>
        <dbReference type="ChEBI" id="CHEBI:35235"/>
        <dbReference type="ChEBI" id="CHEBI:78442"/>
        <dbReference type="ChEBI" id="CHEBI:78517"/>
        <dbReference type="ChEBI" id="CHEBI:456215"/>
        <dbReference type="EC" id="6.1.1.16"/>
    </reaction>
</comment>
<evidence type="ECO:0000256" key="8">
    <source>
        <dbReference type="ARBA" id="ARBA00022833"/>
    </source>
</evidence>
<keyword evidence="6 12" id="KW-0479">Metal-binding</keyword>
<dbReference type="NCBIfam" id="TIGR00435">
    <property type="entry name" value="cysS"/>
    <property type="match status" value="1"/>
</dbReference>
<gene>
    <name evidence="12" type="primary">cysS</name>
    <name evidence="14" type="ordered locus">Theam_1520</name>
</gene>
<dbReference type="RefSeq" id="WP_013538267.1">
    <property type="nucleotide sequence ID" value="NC_014926.1"/>
</dbReference>
<name>E8T4M3_THEA1</name>
<evidence type="ECO:0000256" key="7">
    <source>
        <dbReference type="ARBA" id="ARBA00022741"/>
    </source>
</evidence>
<feature type="short sequence motif" description="'KMSKS' region" evidence="12">
    <location>
        <begin position="265"/>
        <end position="269"/>
    </location>
</feature>
<dbReference type="GO" id="GO:0008270">
    <property type="term" value="F:zinc ion binding"/>
    <property type="evidence" value="ECO:0007669"/>
    <property type="project" value="UniProtKB-UniRule"/>
</dbReference>
<sequence length="472" mass="54533">MIKVTNTLTERKEEFKPLEGKTVKMYVCGPTVYDHAHIGHARSAVVFDVIRRWLEYRGYRVIFVRNYTDVDDKIIKRSKEEGIPWYEVSKKYIASYEEDMEALNVKEPTYKPKVTEHIREIIEMIDGLIQKGHAYEADGDVYFSVESFPEYGKLSKRKTEELLAGARVEPGEKKKNPLDFALWKKSKEGEPGWESPWGVGRPGWHIECSAMSMKYLGETIDIHGGGFDLIFPHHENEIAQSESYTGKTFARYWIHNGFVMVNREKMSKSLGNFFTIKEILKQFSPDTLRLFLLSTHYRSPIDFTVERLKEAERALKRLTTFIESVKAVEKLPEEGEKGEPIDVESARREFEAAMDDDFNTAKALGALYELVKRANTLKDKALKRQKITPSERESLVDAARFTENALKTLGFKLEREQSEGGLEEALIELLIQVRGELRKKKEFQLADLIRDRLKELGITLEDLPTGTVYRRE</sequence>
<evidence type="ECO:0000256" key="9">
    <source>
        <dbReference type="ARBA" id="ARBA00022840"/>
    </source>
</evidence>
<dbReference type="PANTHER" id="PTHR10890">
    <property type="entry name" value="CYSTEINYL-TRNA SYNTHETASE"/>
    <property type="match status" value="1"/>
</dbReference>
<dbReference type="Pfam" id="PF09190">
    <property type="entry name" value="DALR_2"/>
    <property type="match status" value="1"/>
</dbReference>
<evidence type="ECO:0000256" key="11">
    <source>
        <dbReference type="ARBA" id="ARBA00023146"/>
    </source>
</evidence>